<evidence type="ECO:0000256" key="2">
    <source>
        <dbReference type="SAM" id="Phobius"/>
    </source>
</evidence>
<dbReference type="AlphaFoldDB" id="A0A0P6Y0I1"/>
<gene>
    <name evidence="3" type="ORF">SE15_09750</name>
</gene>
<keyword evidence="2" id="KW-0472">Membrane</keyword>
<sequence length="128" mass="13623">MRDFPSSLPPSLRFGLYFLLILAFLIGAQAWKTPAPPALNSPVAPTPTLVATPSPVIMENEGEALATPLPAEYLENTTQTNGIILGSVILVLIVIGGTLSVILRRRRDDDPPGFEATRGATDDISESP</sequence>
<proteinExistence type="predicted"/>
<dbReference type="Proteomes" id="UP000050544">
    <property type="component" value="Unassembled WGS sequence"/>
</dbReference>
<feature type="region of interest" description="Disordered" evidence="1">
    <location>
        <begin position="107"/>
        <end position="128"/>
    </location>
</feature>
<reference evidence="3 4" key="1">
    <citation type="submission" date="2015-07" db="EMBL/GenBank/DDBJ databases">
        <title>Whole genome sequence of Thermanaerothrix daxensis DSM 23592.</title>
        <authorList>
            <person name="Hemp J."/>
            <person name="Ward L.M."/>
            <person name="Pace L.A."/>
            <person name="Fischer W.W."/>
        </authorList>
    </citation>
    <scope>NUCLEOTIDE SEQUENCE [LARGE SCALE GENOMIC DNA]</scope>
    <source>
        <strain evidence="3 4">GNS-1</strain>
    </source>
</reference>
<keyword evidence="2" id="KW-1133">Transmembrane helix</keyword>
<evidence type="ECO:0000313" key="4">
    <source>
        <dbReference type="Proteomes" id="UP000050544"/>
    </source>
</evidence>
<dbReference type="EMBL" id="LGKO01000005">
    <property type="protein sequence ID" value="KPL82432.1"/>
    <property type="molecule type" value="Genomic_DNA"/>
</dbReference>
<comment type="caution">
    <text evidence="3">The sequence shown here is derived from an EMBL/GenBank/DDBJ whole genome shotgun (WGS) entry which is preliminary data.</text>
</comment>
<dbReference type="STRING" id="869279.SE15_09750"/>
<organism evidence="3 4">
    <name type="scientific">Thermanaerothrix daxensis</name>
    <dbReference type="NCBI Taxonomy" id="869279"/>
    <lineage>
        <taxon>Bacteria</taxon>
        <taxon>Bacillati</taxon>
        <taxon>Chloroflexota</taxon>
        <taxon>Anaerolineae</taxon>
        <taxon>Anaerolineales</taxon>
        <taxon>Anaerolineaceae</taxon>
        <taxon>Thermanaerothrix</taxon>
    </lineage>
</organism>
<name>A0A0P6Y0I1_9CHLR</name>
<protein>
    <submittedName>
        <fullName evidence="3">Uncharacterized protein</fullName>
    </submittedName>
</protein>
<keyword evidence="2" id="KW-0812">Transmembrane</keyword>
<accession>A0A0P6Y0I1</accession>
<feature type="transmembrane region" description="Helical" evidence="2">
    <location>
        <begin position="12"/>
        <end position="31"/>
    </location>
</feature>
<dbReference type="RefSeq" id="WP_054521921.1">
    <property type="nucleotide sequence ID" value="NZ_LGKO01000005.1"/>
</dbReference>
<keyword evidence="4" id="KW-1185">Reference proteome</keyword>
<evidence type="ECO:0000256" key="1">
    <source>
        <dbReference type="SAM" id="MobiDB-lite"/>
    </source>
</evidence>
<feature type="transmembrane region" description="Helical" evidence="2">
    <location>
        <begin position="83"/>
        <end position="103"/>
    </location>
</feature>
<evidence type="ECO:0000313" key="3">
    <source>
        <dbReference type="EMBL" id="KPL82432.1"/>
    </source>
</evidence>